<accession>A0A812K148</accession>
<dbReference type="AlphaFoldDB" id="A0A812K148"/>
<organism evidence="1 2">
    <name type="scientific">Symbiodinium pilosum</name>
    <name type="common">Dinoflagellate</name>
    <dbReference type="NCBI Taxonomy" id="2952"/>
    <lineage>
        <taxon>Eukaryota</taxon>
        <taxon>Sar</taxon>
        <taxon>Alveolata</taxon>
        <taxon>Dinophyceae</taxon>
        <taxon>Suessiales</taxon>
        <taxon>Symbiodiniaceae</taxon>
        <taxon>Symbiodinium</taxon>
    </lineage>
</organism>
<keyword evidence="2" id="KW-1185">Reference proteome</keyword>
<name>A0A812K148_SYMPI</name>
<dbReference type="Proteomes" id="UP000649617">
    <property type="component" value="Unassembled WGS sequence"/>
</dbReference>
<sequence>VDGINELYQGEVADVERKFQAAIGIDDKKRLVRQLKPFQLLFGTSAVESSRIYQGSLVVPMFVWRLDCCQGTGFYKAGPSSGYYEEEVVVVVLVVDTSSCHQGTSLLQHGSRKVASSINRHGAVSNMSLDPAKFRHFIESNLNFDTNMRLCSLCGVPSEERAPNGTFIQRTDCGNHSIFEHPDMAFRPLSSFMKEATEEHNETNAWCEFNMEKGCADAVYNQDYMMFAKSIELLSMPLLGYAQASFDQHYCYYNGWLEPEIKALQHDYHGMTAKGKEQCNSDHLVKLGSKGNMTLMDMWLHYYPHFPSVPGSRPSIADAQFIAAWTCAMGTSACDMAYCAYSFCVKEDGSLGAYSECPGWDPVKGMPVHP</sequence>
<protein>
    <submittedName>
        <fullName evidence="1">Uncharacterized protein</fullName>
    </submittedName>
</protein>
<comment type="caution">
    <text evidence="1">The sequence shown here is derived from an EMBL/GenBank/DDBJ whole genome shotgun (WGS) entry which is preliminary data.</text>
</comment>
<dbReference type="EMBL" id="CAJNIZ010002681">
    <property type="protein sequence ID" value="CAE7213468.1"/>
    <property type="molecule type" value="Genomic_DNA"/>
</dbReference>
<feature type="non-terminal residue" evidence="1">
    <location>
        <position position="1"/>
    </location>
</feature>
<reference evidence="1" key="1">
    <citation type="submission" date="2021-02" db="EMBL/GenBank/DDBJ databases">
        <authorList>
            <person name="Dougan E. K."/>
            <person name="Rhodes N."/>
            <person name="Thang M."/>
            <person name="Chan C."/>
        </authorList>
    </citation>
    <scope>NUCLEOTIDE SEQUENCE</scope>
</reference>
<evidence type="ECO:0000313" key="1">
    <source>
        <dbReference type="EMBL" id="CAE7213468.1"/>
    </source>
</evidence>
<gene>
    <name evidence="1" type="ORF">SPIL2461_LOCUS2451</name>
</gene>
<evidence type="ECO:0000313" key="2">
    <source>
        <dbReference type="Proteomes" id="UP000649617"/>
    </source>
</evidence>
<proteinExistence type="predicted"/>